<name>A0A9N9A2J0_9GLOM</name>
<dbReference type="InterPro" id="IPR046700">
    <property type="entry name" value="DUF6570"/>
</dbReference>
<evidence type="ECO:0000313" key="2">
    <source>
        <dbReference type="EMBL" id="CAG8514677.1"/>
    </source>
</evidence>
<protein>
    <submittedName>
        <fullName evidence="2">23532_t:CDS:1</fullName>
    </submittedName>
</protein>
<proteinExistence type="predicted"/>
<dbReference type="Pfam" id="PF20209">
    <property type="entry name" value="DUF6570"/>
    <property type="match status" value="1"/>
</dbReference>
<evidence type="ECO:0000313" key="3">
    <source>
        <dbReference type="Proteomes" id="UP000789759"/>
    </source>
</evidence>
<dbReference type="AlphaFoldDB" id="A0A9N9A2J0"/>
<comment type="caution">
    <text evidence="2">The sequence shown here is derived from an EMBL/GenBank/DDBJ whole genome shotgun (WGS) entry which is preliminary data.</text>
</comment>
<feature type="domain" description="DUF6570" evidence="1">
    <location>
        <begin position="5"/>
        <end position="67"/>
    </location>
</feature>
<accession>A0A9N9A2J0</accession>
<evidence type="ECO:0000259" key="1">
    <source>
        <dbReference type="Pfam" id="PF20209"/>
    </source>
</evidence>
<sequence>MLSTILPLPAYQLCDHLKVVFVREEQPTKEQLKKVLGVRRNKIATALEWLVNYNNLYRKININKTILETLPENGILSALLTMIVIVDINPEIVKHYTGYMVDPINEDNMSNSIDHKNDIEQKYEKTIFETHNSINDLTELRNLSMIYDNNIFILEQECSLKLLGKMIQEITDYNSNAILMPHLNTPKNEYTDLTLLPATFPILFSYGISGHEDNYCKQYIPFKQYIKHLLQLNNPKFRQHHLFIFATFDML</sequence>
<gene>
    <name evidence="2" type="ORF">CPELLU_LOCUS3089</name>
</gene>
<organism evidence="2 3">
    <name type="scientific">Cetraspora pellucida</name>
    <dbReference type="NCBI Taxonomy" id="1433469"/>
    <lineage>
        <taxon>Eukaryota</taxon>
        <taxon>Fungi</taxon>
        <taxon>Fungi incertae sedis</taxon>
        <taxon>Mucoromycota</taxon>
        <taxon>Glomeromycotina</taxon>
        <taxon>Glomeromycetes</taxon>
        <taxon>Diversisporales</taxon>
        <taxon>Gigasporaceae</taxon>
        <taxon>Cetraspora</taxon>
    </lineage>
</organism>
<dbReference type="OrthoDB" id="2282872at2759"/>
<dbReference type="Proteomes" id="UP000789759">
    <property type="component" value="Unassembled WGS sequence"/>
</dbReference>
<reference evidence="2" key="1">
    <citation type="submission" date="2021-06" db="EMBL/GenBank/DDBJ databases">
        <authorList>
            <person name="Kallberg Y."/>
            <person name="Tangrot J."/>
            <person name="Rosling A."/>
        </authorList>
    </citation>
    <scope>NUCLEOTIDE SEQUENCE</scope>
    <source>
        <strain evidence="2">FL966</strain>
    </source>
</reference>
<dbReference type="EMBL" id="CAJVQA010001446">
    <property type="protein sequence ID" value="CAG8514677.1"/>
    <property type="molecule type" value="Genomic_DNA"/>
</dbReference>
<keyword evidence="3" id="KW-1185">Reference proteome</keyword>